<dbReference type="AlphaFoldDB" id="A0A087U5A9"/>
<gene>
    <name evidence="4" type="ORF">X975_19399</name>
</gene>
<protein>
    <submittedName>
        <fullName evidence="4">Sulfotransferase family cytosolic 1B member 1</fullName>
    </submittedName>
</protein>
<dbReference type="InterPro" id="IPR027417">
    <property type="entry name" value="P-loop_NTPase"/>
</dbReference>
<dbReference type="Pfam" id="PF00685">
    <property type="entry name" value="Sulfotransfer_1"/>
    <property type="match status" value="1"/>
</dbReference>
<accession>A0A087U5A9</accession>
<sequence>MTEEDASKKCDVQIIRGLPFPAVSWFQKQHIEEALDYIPEDEDIIIASYPKTGTTWLQYIVLQILSNGDSFPSFDDILYRVVPFVEMTGIAAVKALKKPRVYKHHFPYNMVQKNPKSKCLYIYRNPEDTLVSYFYFMQNLRKTELDFNEFFEQFLTGNIGYGSYFKHILSYLEHKDEENLLLISYEKLHKNRREEILRIANFLGENYFQQLLENESIINKIIEHTSFDYMKKHLSLTHPEEKKKGETGSTVAFFRKGIVGDGRNVLSAEQQKRLRELTEKIMDETIVINEWLEE</sequence>
<dbReference type="Gene3D" id="3.40.50.300">
    <property type="entry name" value="P-loop containing nucleotide triphosphate hydrolases"/>
    <property type="match status" value="1"/>
</dbReference>
<dbReference type="Proteomes" id="UP000054359">
    <property type="component" value="Unassembled WGS sequence"/>
</dbReference>
<organism evidence="4 5">
    <name type="scientific">Stegodyphus mimosarum</name>
    <name type="common">African social velvet spider</name>
    <dbReference type="NCBI Taxonomy" id="407821"/>
    <lineage>
        <taxon>Eukaryota</taxon>
        <taxon>Metazoa</taxon>
        <taxon>Ecdysozoa</taxon>
        <taxon>Arthropoda</taxon>
        <taxon>Chelicerata</taxon>
        <taxon>Arachnida</taxon>
        <taxon>Araneae</taxon>
        <taxon>Araneomorphae</taxon>
        <taxon>Entelegynae</taxon>
        <taxon>Eresoidea</taxon>
        <taxon>Eresidae</taxon>
        <taxon>Stegodyphus</taxon>
    </lineage>
</organism>
<comment type="similarity">
    <text evidence="1">Belongs to the sulfotransferase 1 family.</text>
</comment>
<dbReference type="InterPro" id="IPR000863">
    <property type="entry name" value="Sulfotransferase_dom"/>
</dbReference>
<keyword evidence="5" id="KW-1185">Reference proteome</keyword>
<dbReference type="STRING" id="407821.A0A087U5A9"/>
<reference evidence="4 5" key="1">
    <citation type="submission" date="2013-11" db="EMBL/GenBank/DDBJ databases">
        <title>Genome sequencing of Stegodyphus mimosarum.</title>
        <authorList>
            <person name="Bechsgaard J."/>
        </authorList>
    </citation>
    <scope>NUCLEOTIDE SEQUENCE [LARGE SCALE GENOMIC DNA]</scope>
</reference>
<evidence type="ECO:0000259" key="3">
    <source>
        <dbReference type="Pfam" id="PF00685"/>
    </source>
</evidence>
<evidence type="ECO:0000256" key="2">
    <source>
        <dbReference type="ARBA" id="ARBA00022679"/>
    </source>
</evidence>
<name>A0A087U5A9_STEMI</name>
<dbReference type="OrthoDB" id="6409834at2759"/>
<keyword evidence="2 4" id="KW-0808">Transferase</keyword>
<dbReference type="PANTHER" id="PTHR11783">
    <property type="entry name" value="SULFOTRANSFERASE SULT"/>
    <property type="match status" value="1"/>
</dbReference>
<feature type="non-terminal residue" evidence="4">
    <location>
        <position position="294"/>
    </location>
</feature>
<dbReference type="GO" id="GO:0008146">
    <property type="term" value="F:sulfotransferase activity"/>
    <property type="evidence" value="ECO:0007669"/>
    <property type="project" value="InterPro"/>
</dbReference>
<evidence type="ECO:0000313" key="4">
    <source>
        <dbReference type="EMBL" id="KFM72548.1"/>
    </source>
</evidence>
<dbReference type="OMA" id="EPEVKQY"/>
<evidence type="ECO:0000313" key="5">
    <source>
        <dbReference type="Proteomes" id="UP000054359"/>
    </source>
</evidence>
<feature type="domain" description="Sulfotransferase" evidence="3">
    <location>
        <begin position="41"/>
        <end position="285"/>
    </location>
</feature>
<evidence type="ECO:0000256" key="1">
    <source>
        <dbReference type="ARBA" id="ARBA00005771"/>
    </source>
</evidence>
<proteinExistence type="inferred from homology"/>
<dbReference type="EMBL" id="KK118249">
    <property type="protein sequence ID" value="KFM72548.1"/>
    <property type="molecule type" value="Genomic_DNA"/>
</dbReference>
<dbReference type="SUPFAM" id="SSF52540">
    <property type="entry name" value="P-loop containing nucleoside triphosphate hydrolases"/>
    <property type="match status" value="1"/>
</dbReference>